<keyword evidence="7 8" id="KW-0413">Isomerase</keyword>
<comment type="subcellular location">
    <subcellularLocation>
        <location evidence="2">Cytoplasm</location>
    </subcellularLocation>
</comment>
<evidence type="ECO:0000256" key="7">
    <source>
        <dbReference type="ARBA" id="ARBA00023235"/>
    </source>
</evidence>
<accession>A0A097QS76</accession>
<dbReference type="RefSeq" id="WP_050002304.1">
    <property type="nucleotide sequence ID" value="NZ_CP008887.1"/>
</dbReference>
<dbReference type="GO" id="GO:0042026">
    <property type="term" value="P:protein refolding"/>
    <property type="evidence" value="ECO:0007669"/>
    <property type="project" value="UniProtKB-ARBA"/>
</dbReference>
<evidence type="ECO:0000256" key="2">
    <source>
        <dbReference type="ARBA" id="ARBA00004496"/>
    </source>
</evidence>
<reference evidence="11 12" key="1">
    <citation type="journal article" date="2015" name="Int. J. Syst. Evol. Microbiol.">
        <title>Thermococcus eurythermalis sp. nov., a conditional piezophilic hyperthermophilic archaeon with a wide temperature range isolated from an oil-immersed chimney in the Guaymas Basin.</title>
        <authorList>
            <person name="Zhao W."/>
            <person name="Zeng X."/>
            <person name="Xiao X."/>
        </authorList>
    </citation>
    <scope>NUCLEOTIDE SEQUENCE [LARGE SCALE GENOMIC DNA]</scope>
    <source>
        <strain evidence="11 12">A501</strain>
    </source>
</reference>
<dbReference type="EC" id="5.2.1.8" evidence="9"/>
<dbReference type="EMBL" id="CP008887">
    <property type="protein sequence ID" value="AIU69323.1"/>
    <property type="molecule type" value="Genomic_DNA"/>
</dbReference>
<evidence type="ECO:0000256" key="6">
    <source>
        <dbReference type="ARBA" id="ARBA00023186"/>
    </source>
</evidence>
<dbReference type="PROSITE" id="PS50059">
    <property type="entry name" value="FKBP_PPIASE"/>
    <property type="match status" value="1"/>
</dbReference>
<evidence type="ECO:0000256" key="1">
    <source>
        <dbReference type="ARBA" id="ARBA00000971"/>
    </source>
</evidence>
<dbReference type="OrthoDB" id="8615at2157"/>
<evidence type="ECO:0000313" key="11">
    <source>
        <dbReference type="EMBL" id="AIU69323.1"/>
    </source>
</evidence>
<keyword evidence="12" id="KW-1185">Reference proteome</keyword>
<organism evidence="11 12">
    <name type="scientific">Thermococcus eurythermalis</name>
    <dbReference type="NCBI Taxonomy" id="1505907"/>
    <lineage>
        <taxon>Archaea</taxon>
        <taxon>Methanobacteriati</taxon>
        <taxon>Methanobacteriota</taxon>
        <taxon>Thermococci</taxon>
        <taxon>Thermococcales</taxon>
        <taxon>Thermococcaceae</taxon>
        <taxon>Thermococcus</taxon>
    </lineage>
</organism>
<dbReference type="STRING" id="1505907.TEU_02620"/>
<keyword evidence="4" id="KW-0963">Cytoplasm</keyword>
<evidence type="ECO:0000256" key="3">
    <source>
        <dbReference type="ARBA" id="ARBA00006577"/>
    </source>
</evidence>
<name>A0A097QS76_9EURY</name>
<dbReference type="InterPro" id="IPR001179">
    <property type="entry name" value="PPIase_FKBP_dom"/>
</dbReference>
<evidence type="ECO:0000259" key="10">
    <source>
        <dbReference type="PROSITE" id="PS50059"/>
    </source>
</evidence>
<dbReference type="GO" id="GO:0005737">
    <property type="term" value="C:cytoplasm"/>
    <property type="evidence" value="ECO:0007669"/>
    <property type="project" value="UniProtKB-SubCell"/>
</dbReference>
<dbReference type="PANTHER" id="PTHR47861">
    <property type="entry name" value="FKBP-TYPE PEPTIDYL-PROLYL CIS-TRANS ISOMERASE SLYD"/>
    <property type="match status" value="1"/>
</dbReference>
<comment type="catalytic activity">
    <reaction evidence="1 8 9">
        <text>[protein]-peptidylproline (omega=180) = [protein]-peptidylproline (omega=0)</text>
        <dbReference type="Rhea" id="RHEA:16237"/>
        <dbReference type="Rhea" id="RHEA-COMP:10747"/>
        <dbReference type="Rhea" id="RHEA-COMP:10748"/>
        <dbReference type="ChEBI" id="CHEBI:83833"/>
        <dbReference type="ChEBI" id="CHEBI:83834"/>
        <dbReference type="EC" id="5.2.1.8"/>
    </reaction>
</comment>
<evidence type="ECO:0000313" key="12">
    <source>
        <dbReference type="Proteomes" id="UP000029980"/>
    </source>
</evidence>
<dbReference type="Gene3D" id="3.10.50.40">
    <property type="match status" value="1"/>
</dbReference>
<dbReference type="InterPro" id="IPR046357">
    <property type="entry name" value="PPIase_dom_sf"/>
</dbReference>
<dbReference type="PANTHER" id="PTHR47861:SF3">
    <property type="entry name" value="FKBP-TYPE PEPTIDYL-PROLYL CIS-TRANS ISOMERASE SLYD"/>
    <property type="match status" value="1"/>
</dbReference>
<evidence type="ECO:0000256" key="9">
    <source>
        <dbReference type="RuleBase" id="RU003915"/>
    </source>
</evidence>
<dbReference type="AlphaFoldDB" id="A0A097QS76"/>
<protein>
    <recommendedName>
        <fullName evidence="9">Peptidyl-prolyl cis-trans isomerase</fullName>
        <ecNumber evidence="9">5.2.1.8</ecNumber>
    </recommendedName>
</protein>
<gene>
    <name evidence="11" type="ORF">TEU_02620</name>
</gene>
<dbReference type="SUPFAM" id="SSF54534">
    <property type="entry name" value="FKBP-like"/>
    <property type="match status" value="1"/>
</dbReference>
<sequence>MKVEAGDYVLFNYVGRFENGEVFDTSIEELAREHGIYVEEREYGPMWARIGVGEIIPGLDEALIGMEKGEKKTVTVPPEKAYGMPKPELIIKVPIEEFTKAGLEPQEGLYVMTDSGIAKILKVEESMVSLDFNHPLAGKTLIFEVEIMEIKKSEADVDEGSALEDN</sequence>
<evidence type="ECO:0000256" key="5">
    <source>
        <dbReference type="ARBA" id="ARBA00023110"/>
    </source>
</evidence>
<comment type="similarity">
    <text evidence="3 9">Belongs to the FKBP-type PPIase family.</text>
</comment>
<dbReference type="Pfam" id="PF00254">
    <property type="entry name" value="FKBP_C"/>
    <property type="match status" value="1"/>
</dbReference>
<evidence type="ECO:0000256" key="4">
    <source>
        <dbReference type="ARBA" id="ARBA00022490"/>
    </source>
</evidence>
<dbReference type="KEGG" id="teu:TEU_02620"/>
<dbReference type="GO" id="GO:0003755">
    <property type="term" value="F:peptidyl-prolyl cis-trans isomerase activity"/>
    <property type="evidence" value="ECO:0007669"/>
    <property type="project" value="UniProtKB-UniRule"/>
</dbReference>
<keyword evidence="5 8" id="KW-0697">Rotamase</keyword>
<evidence type="ECO:0000256" key="8">
    <source>
        <dbReference type="PROSITE-ProRule" id="PRU00277"/>
    </source>
</evidence>
<dbReference type="HOGENOM" id="CLU_098197_2_0_2"/>
<dbReference type="Proteomes" id="UP000029980">
    <property type="component" value="Chromosome"/>
</dbReference>
<feature type="domain" description="PPIase FKBP-type" evidence="10">
    <location>
        <begin position="6"/>
        <end position="151"/>
    </location>
</feature>
<keyword evidence="6" id="KW-0143">Chaperone</keyword>
<dbReference type="GeneID" id="25152327"/>
<proteinExistence type="inferred from homology"/>